<dbReference type="STRING" id="101127.A0A1X2GK94"/>
<dbReference type="SUPFAM" id="SSF49879">
    <property type="entry name" value="SMAD/FHA domain"/>
    <property type="match status" value="1"/>
</dbReference>
<organism evidence="3 4">
    <name type="scientific">Hesseltinella vesiculosa</name>
    <dbReference type="NCBI Taxonomy" id="101127"/>
    <lineage>
        <taxon>Eukaryota</taxon>
        <taxon>Fungi</taxon>
        <taxon>Fungi incertae sedis</taxon>
        <taxon>Mucoromycota</taxon>
        <taxon>Mucoromycotina</taxon>
        <taxon>Mucoromycetes</taxon>
        <taxon>Mucorales</taxon>
        <taxon>Cunninghamellaceae</taxon>
        <taxon>Hesseltinella</taxon>
    </lineage>
</organism>
<evidence type="ECO:0000313" key="3">
    <source>
        <dbReference type="EMBL" id="ORX55727.1"/>
    </source>
</evidence>
<dbReference type="InterPro" id="IPR000253">
    <property type="entry name" value="FHA_dom"/>
</dbReference>
<comment type="caution">
    <text evidence="3">The sequence shown here is derived from an EMBL/GenBank/DDBJ whole genome shotgun (WGS) entry which is preliminary data.</text>
</comment>
<keyword evidence="4" id="KW-1185">Reference proteome</keyword>
<evidence type="ECO:0000313" key="4">
    <source>
        <dbReference type="Proteomes" id="UP000242146"/>
    </source>
</evidence>
<accession>A0A1X2GK94</accession>
<name>A0A1X2GK94_9FUNG</name>
<dbReference type="Pfam" id="PF00498">
    <property type="entry name" value="FHA"/>
    <property type="match status" value="1"/>
</dbReference>
<feature type="domain" description="FHA" evidence="2">
    <location>
        <begin position="67"/>
        <end position="119"/>
    </location>
</feature>
<dbReference type="Proteomes" id="UP000242146">
    <property type="component" value="Unassembled WGS sequence"/>
</dbReference>
<reference evidence="3 4" key="1">
    <citation type="submission" date="2016-07" db="EMBL/GenBank/DDBJ databases">
        <title>Pervasive Adenine N6-methylation of Active Genes in Fungi.</title>
        <authorList>
            <consortium name="DOE Joint Genome Institute"/>
            <person name="Mondo S.J."/>
            <person name="Dannebaum R.O."/>
            <person name="Kuo R.C."/>
            <person name="Labutti K."/>
            <person name="Haridas S."/>
            <person name="Kuo A."/>
            <person name="Salamov A."/>
            <person name="Ahrendt S.R."/>
            <person name="Lipzen A."/>
            <person name="Sullivan W."/>
            <person name="Andreopoulos W.B."/>
            <person name="Clum A."/>
            <person name="Lindquist E."/>
            <person name="Daum C."/>
            <person name="Ramamoorthy G.K."/>
            <person name="Gryganskyi A."/>
            <person name="Culley D."/>
            <person name="Magnuson J.K."/>
            <person name="James T.Y."/>
            <person name="O'Malley M.A."/>
            <person name="Stajich J.E."/>
            <person name="Spatafora J.W."/>
            <person name="Visel A."/>
            <person name="Grigoriev I.V."/>
        </authorList>
    </citation>
    <scope>NUCLEOTIDE SEQUENCE [LARGE SCALE GENOMIC DNA]</scope>
    <source>
        <strain evidence="3 4">NRRL 3301</strain>
    </source>
</reference>
<evidence type="ECO:0000259" key="2">
    <source>
        <dbReference type="PROSITE" id="PS50006"/>
    </source>
</evidence>
<feature type="region of interest" description="Disordered" evidence="1">
    <location>
        <begin position="413"/>
        <end position="443"/>
    </location>
</feature>
<sequence length="443" mass="49825">MSINEDPHLSLYHALDRPPTPEPFSSDMGFNSDDLVPTSMLGDDLEEEENDSPVTRLVLIGAFDRQLTLGRGGACTVKIGRRNRQISRVHASIDYAEDYGRFELLVQGMNGVTVDQLRYRKNERAPLNDHSIIDILGDVIEFCVPVSRPSSVSLHTKPVQYPTLSPEPTDDQPMLAAAEEDQQEAVTTDAALHDIAQHAAAVLSPATHLPVPEPKDEPAVQPDSRLSSPPVLQKEEAPVALPKEEPVSVKPEPVVALPLLDAQIDKENNPQPPVLTKKKKKEPLIKLSSINDNIDLGDLIIEVLVFSKKSSMPISDICSRILKTNPSYRQEPREVWHQRIQKVLKEQPYFGEIVRKGKTADGSPKEHLYYYSSDQDPVDWRRSTYTQVGRSARKCTLQDKQYFWRIPPKLGRNRNAYIPPPGPLQEKRKNELLPEDDAKKQKF</sequence>
<evidence type="ECO:0000256" key="1">
    <source>
        <dbReference type="SAM" id="MobiDB-lite"/>
    </source>
</evidence>
<dbReference type="OrthoDB" id="5348546at2759"/>
<feature type="compositionally biased region" description="Basic and acidic residues" evidence="1">
    <location>
        <begin position="425"/>
        <end position="443"/>
    </location>
</feature>
<dbReference type="EMBL" id="MCGT01000011">
    <property type="protein sequence ID" value="ORX55727.1"/>
    <property type="molecule type" value="Genomic_DNA"/>
</dbReference>
<dbReference type="InterPro" id="IPR008984">
    <property type="entry name" value="SMAD_FHA_dom_sf"/>
</dbReference>
<gene>
    <name evidence="3" type="ORF">DM01DRAFT_1335120</name>
</gene>
<protein>
    <recommendedName>
        <fullName evidence="2">FHA domain-containing protein</fullName>
    </recommendedName>
</protein>
<dbReference type="Gene3D" id="2.60.200.20">
    <property type="match status" value="1"/>
</dbReference>
<dbReference type="PROSITE" id="PS50006">
    <property type="entry name" value="FHA_DOMAIN"/>
    <property type="match status" value="1"/>
</dbReference>
<proteinExistence type="predicted"/>
<feature type="region of interest" description="Disordered" evidence="1">
    <location>
        <begin position="1"/>
        <end position="49"/>
    </location>
</feature>
<dbReference type="AlphaFoldDB" id="A0A1X2GK94"/>
<feature type="region of interest" description="Disordered" evidence="1">
    <location>
        <begin position="208"/>
        <end position="239"/>
    </location>
</feature>
<dbReference type="CDD" id="cd22699">
    <property type="entry name" value="FHA_PLM2-like"/>
    <property type="match status" value="1"/>
</dbReference>